<keyword evidence="4" id="KW-0812">Transmembrane</keyword>
<feature type="region of interest" description="Disordered" evidence="3">
    <location>
        <begin position="1"/>
        <end position="46"/>
    </location>
</feature>
<feature type="transmembrane region" description="Helical" evidence="4">
    <location>
        <begin position="63"/>
        <end position="84"/>
    </location>
</feature>
<evidence type="ECO:0000313" key="7">
    <source>
        <dbReference type="Proteomes" id="UP000039046"/>
    </source>
</evidence>
<evidence type="ECO:0000313" key="6">
    <source>
        <dbReference type="EMBL" id="CEJ81462.1"/>
    </source>
</evidence>
<dbReference type="Pfam" id="PF07690">
    <property type="entry name" value="MFS_1"/>
    <property type="match status" value="1"/>
</dbReference>
<dbReference type="SUPFAM" id="SSF103473">
    <property type="entry name" value="MFS general substrate transporter"/>
    <property type="match status" value="1"/>
</dbReference>
<dbReference type="InterPro" id="IPR050327">
    <property type="entry name" value="Proton-linked_MCT"/>
</dbReference>
<keyword evidence="4" id="KW-0472">Membrane</keyword>
<evidence type="ECO:0000256" key="1">
    <source>
        <dbReference type="ARBA" id="ARBA00004141"/>
    </source>
</evidence>
<feature type="transmembrane region" description="Helical" evidence="4">
    <location>
        <begin position="323"/>
        <end position="341"/>
    </location>
</feature>
<feature type="transmembrane region" description="Helical" evidence="4">
    <location>
        <begin position="255"/>
        <end position="280"/>
    </location>
</feature>
<dbReference type="InterPro" id="IPR036259">
    <property type="entry name" value="MFS_trans_sf"/>
</dbReference>
<feature type="transmembrane region" description="Helical" evidence="4">
    <location>
        <begin position="415"/>
        <end position="434"/>
    </location>
</feature>
<name>A0A0A1T571_9HYPO</name>
<dbReference type="PROSITE" id="PS50850">
    <property type="entry name" value="MFS"/>
    <property type="match status" value="1"/>
</dbReference>
<evidence type="ECO:0000259" key="5">
    <source>
        <dbReference type="PROSITE" id="PS50850"/>
    </source>
</evidence>
<protein>
    <recommendedName>
        <fullName evidence="5">Major facilitator superfamily (MFS) profile domain-containing protein</fullName>
    </recommendedName>
</protein>
<feature type="transmembrane region" description="Helical" evidence="4">
    <location>
        <begin position="384"/>
        <end position="409"/>
    </location>
</feature>
<keyword evidence="7" id="KW-1185">Reference proteome</keyword>
<dbReference type="Proteomes" id="UP000039046">
    <property type="component" value="Unassembled WGS sequence"/>
</dbReference>
<dbReference type="PANTHER" id="PTHR11360:SF234">
    <property type="entry name" value="MFS-TYPE TRANSPORTER DBAD-RELATED"/>
    <property type="match status" value="1"/>
</dbReference>
<dbReference type="PANTHER" id="PTHR11360">
    <property type="entry name" value="MONOCARBOXYLATE TRANSPORTER"/>
    <property type="match status" value="1"/>
</dbReference>
<proteinExistence type="inferred from homology"/>
<evidence type="ECO:0000256" key="3">
    <source>
        <dbReference type="SAM" id="MobiDB-lite"/>
    </source>
</evidence>
<reference evidence="6 7" key="1">
    <citation type="journal article" date="2015" name="Genome Announc.">
        <title>Draft Genome Sequence and Gene Annotation of the Entomopathogenic Fungus Verticillium hemipterigenum.</title>
        <authorList>
            <person name="Horn F."/>
            <person name="Habel A."/>
            <person name="Scharf D.H."/>
            <person name="Dworschak J."/>
            <person name="Brakhage A.A."/>
            <person name="Guthke R."/>
            <person name="Hertweck C."/>
            <person name="Linde J."/>
        </authorList>
    </citation>
    <scope>NUCLEOTIDE SEQUENCE [LARGE SCALE GENOMIC DNA]</scope>
</reference>
<feature type="transmembrane region" description="Helical" evidence="4">
    <location>
        <begin position="292"/>
        <end position="311"/>
    </location>
</feature>
<evidence type="ECO:0000256" key="2">
    <source>
        <dbReference type="ARBA" id="ARBA00006727"/>
    </source>
</evidence>
<dbReference type="InterPro" id="IPR020846">
    <property type="entry name" value="MFS_dom"/>
</dbReference>
<feature type="transmembrane region" description="Helical" evidence="4">
    <location>
        <begin position="347"/>
        <end position="372"/>
    </location>
</feature>
<feature type="transmembrane region" description="Helical" evidence="4">
    <location>
        <begin position="125"/>
        <end position="143"/>
    </location>
</feature>
<feature type="compositionally biased region" description="Basic and acidic residues" evidence="3">
    <location>
        <begin position="21"/>
        <end position="36"/>
    </location>
</feature>
<dbReference type="GO" id="GO:0022857">
    <property type="term" value="F:transmembrane transporter activity"/>
    <property type="evidence" value="ECO:0007669"/>
    <property type="project" value="InterPro"/>
</dbReference>
<evidence type="ECO:0000256" key="4">
    <source>
        <dbReference type="SAM" id="Phobius"/>
    </source>
</evidence>
<feature type="compositionally biased region" description="Polar residues" evidence="3">
    <location>
        <begin position="1"/>
        <end position="20"/>
    </location>
</feature>
<dbReference type="AlphaFoldDB" id="A0A0A1T571"/>
<dbReference type="HOGENOM" id="CLU_001265_1_1_1"/>
<dbReference type="EMBL" id="CDHN01000001">
    <property type="protein sequence ID" value="CEJ81462.1"/>
    <property type="molecule type" value="Genomic_DNA"/>
</dbReference>
<feature type="transmembrane region" description="Helical" evidence="4">
    <location>
        <begin position="149"/>
        <end position="174"/>
    </location>
</feature>
<organism evidence="6 7">
    <name type="scientific">[Torrubiella] hemipterigena</name>
    <dbReference type="NCBI Taxonomy" id="1531966"/>
    <lineage>
        <taxon>Eukaryota</taxon>
        <taxon>Fungi</taxon>
        <taxon>Dikarya</taxon>
        <taxon>Ascomycota</taxon>
        <taxon>Pezizomycotina</taxon>
        <taxon>Sordariomycetes</taxon>
        <taxon>Hypocreomycetidae</taxon>
        <taxon>Hypocreales</taxon>
        <taxon>Clavicipitaceae</taxon>
        <taxon>Clavicipitaceae incertae sedis</taxon>
        <taxon>'Torrubiella' clade</taxon>
    </lineage>
</organism>
<feature type="transmembrane region" description="Helical" evidence="4">
    <location>
        <begin position="181"/>
        <end position="206"/>
    </location>
</feature>
<feature type="transmembrane region" description="Helical" evidence="4">
    <location>
        <begin position="212"/>
        <end position="234"/>
    </location>
</feature>
<accession>A0A0A1T571</accession>
<gene>
    <name evidence="6" type="ORF">VHEMI01584</name>
</gene>
<keyword evidence="4" id="KW-1133">Transmembrane helix</keyword>
<dbReference type="InterPro" id="IPR011701">
    <property type="entry name" value="MFS"/>
</dbReference>
<feature type="domain" description="Major facilitator superfamily (MFS) profile" evidence="5">
    <location>
        <begin position="55"/>
        <end position="438"/>
    </location>
</feature>
<feature type="transmembrane region" description="Helical" evidence="4">
    <location>
        <begin position="96"/>
        <end position="118"/>
    </location>
</feature>
<dbReference type="GO" id="GO:0016020">
    <property type="term" value="C:membrane"/>
    <property type="evidence" value="ECO:0007669"/>
    <property type="project" value="UniProtKB-SubCell"/>
</dbReference>
<dbReference type="OrthoDB" id="6509908at2759"/>
<dbReference type="Gene3D" id="1.20.1250.20">
    <property type="entry name" value="MFS general substrate transporter like domains"/>
    <property type="match status" value="2"/>
</dbReference>
<comment type="similarity">
    <text evidence="2">Belongs to the major facilitator superfamily. Monocarboxylate porter (TC 2.A.1.13) family.</text>
</comment>
<comment type="subcellular location">
    <subcellularLocation>
        <location evidence="1">Membrane</location>
        <topology evidence="1">Multi-pass membrane protein</topology>
    </subcellularLocation>
</comment>
<sequence>MATAVQNDAGQIPTSATNLDHATDSRVNSDTEKNEDSLQQQPQPPAGPPDGGFFAWLQVAGSFFLYFNSWGVLSAFGVFQTIYARGDLFVASPSNISWIGAIQYSVAMMAGLVAGPIYDRGHMRPLLVIGAFGVVFGHMMLSLCSTFPQVLLAEGFCIGIGAGCLFVCAISVLPGYFSSKLGLAIGIAASGSAFGAIVYSIAVLHLLKHMSFAWAVRVTGFIVLATLILPLIVMKQRARPAKLRQFFDPTAFRDVRYLVFVVGTFFASSALSTINSYISYFDSDNHFTSADMAFYVVAILNATSMFGRIIPNFVSDRIGPFNVIAPCSAATAIACFCAIAVNSQAGMIIVTLVLGFFSASFISMPPVCFASLTENKALIGTRMGMGYSLAGLGYLAGAPAAGSVLGAVAPLKWNMLWVYGGVMSMAAGLTFAGIRISRTGFKSIAKA</sequence>